<dbReference type="Gene3D" id="1.10.10.1320">
    <property type="entry name" value="Anti-sigma factor, zinc-finger domain"/>
    <property type="match status" value="1"/>
</dbReference>
<keyword evidence="3" id="KW-0812">Transmembrane</keyword>
<keyword evidence="1" id="KW-0805">Transcription regulation</keyword>
<dbReference type="RefSeq" id="WP_250918351.1">
    <property type="nucleotide sequence ID" value="NZ_JAMQAW010000006.1"/>
</dbReference>
<accession>A0ABT0UHT1</accession>
<organism evidence="4 5">
    <name type="scientific">Streptomyces albipurpureus</name>
    <dbReference type="NCBI Taxonomy" id="2897419"/>
    <lineage>
        <taxon>Bacteria</taxon>
        <taxon>Bacillati</taxon>
        <taxon>Actinomycetota</taxon>
        <taxon>Actinomycetes</taxon>
        <taxon>Kitasatosporales</taxon>
        <taxon>Streptomycetaceae</taxon>
        <taxon>Streptomyces</taxon>
    </lineage>
</organism>
<keyword evidence="3" id="KW-0472">Membrane</keyword>
<feature type="transmembrane region" description="Helical" evidence="3">
    <location>
        <begin position="222"/>
        <end position="240"/>
    </location>
</feature>
<reference evidence="4" key="1">
    <citation type="submission" date="2022-06" db="EMBL/GenBank/DDBJ databases">
        <title>Genome public.</title>
        <authorList>
            <person name="Sun Q."/>
        </authorList>
    </citation>
    <scope>NUCLEOTIDE SEQUENCE</scope>
    <source>
        <strain evidence="4">CWNU-1</strain>
    </source>
</reference>
<dbReference type="InterPro" id="IPR041916">
    <property type="entry name" value="Anti_sigma_zinc_sf"/>
</dbReference>
<dbReference type="Proteomes" id="UP001431429">
    <property type="component" value="Unassembled WGS sequence"/>
</dbReference>
<gene>
    <name evidence="4" type="ORF">NBG84_06700</name>
</gene>
<feature type="transmembrane region" description="Helical" evidence="3">
    <location>
        <begin position="260"/>
        <end position="277"/>
    </location>
</feature>
<feature type="transmembrane region" description="Helical" evidence="3">
    <location>
        <begin position="163"/>
        <end position="185"/>
    </location>
</feature>
<protein>
    <submittedName>
        <fullName evidence="4">Zf-HC2 domain-containing protein</fullName>
    </submittedName>
</protein>
<comment type="caution">
    <text evidence="4">The sequence shown here is derived from an EMBL/GenBank/DDBJ whole genome shotgun (WGS) entry which is preliminary data.</text>
</comment>
<proteinExistence type="predicted"/>
<evidence type="ECO:0000256" key="2">
    <source>
        <dbReference type="ARBA" id="ARBA00023163"/>
    </source>
</evidence>
<sequence length="288" mass="29330">MSHGQGRHHADWHVDEQQARRYADGSAPEPDAWSLETHIESCGPCAARVSASVLRGAAGPVLDQVRMAVLAQATAAPTRVPWTARMVWAAGPALRGAWLLAVVLTAGGALGLAYGMDLAWAHPLLLALAPALPLAGVALSYGRHADPLYEIVAATPSGGLRLLLTRTAAVLAVSVPLLTAAGALMPRAGDSPRVPGAAAWLLPGLALTVATLALGSYIGCRLAAGALGAGWLAVVLLPALPALPQGLGEQLSQLVTGPGVQGGWAAAAVVCGGLLAVRRSSFDHMERL</sequence>
<evidence type="ECO:0000313" key="5">
    <source>
        <dbReference type="Proteomes" id="UP001431429"/>
    </source>
</evidence>
<evidence type="ECO:0000313" key="4">
    <source>
        <dbReference type="EMBL" id="MCM2388008.1"/>
    </source>
</evidence>
<feature type="transmembrane region" description="Helical" evidence="3">
    <location>
        <begin position="96"/>
        <end position="114"/>
    </location>
</feature>
<evidence type="ECO:0000256" key="1">
    <source>
        <dbReference type="ARBA" id="ARBA00023015"/>
    </source>
</evidence>
<keyword evidence="5" id="KW-1185">Reference proteome</keyword>
<evidence type="ECO:0000256" key="3">
    <source>
        <dbReference type="SAM" id="Phobius"/>
    </source>
</evidence>
<dbReference type="EMBL" id="JAMQAW010000006">
    <property type="protein sequence ID" value="MCM2388008.1"/>
    <property type="molecule type" value="Genomic_DNA"/>
</dbReference>
<name>A0ABT0UHT1_9ACTN</name>
<feature type="transmembrane region" description="Helical" evidence="3">
    <location>
        <begin position="197"/>
        <end position="215"/>
    </location>
</feature>
<keyword evidence="3" id="KW-1133">Transmembrane helix</keyword>
<feature type="transmembrane region" description="Helical" evidence="3">
    <location>
        <begin position="120"/>
        <end position="142"/>
    </location>
</feature>
<keyword evidence="2" id="KW-0804">Transcription</keyword>